<reference evidence="16 17" key="1">
    <citation type="journal article" date="2023" name="Int. J. Syst. Evol. Microbiol.">
        <title>Ligilactobacillus ubinensis sp. nov., a novel species isolated from the wild ferment of a durian fruit (Durio zibethinus).</title>
        <authorList>
            <person name="Heng Y.C."/>
            <person name="Menon N."/>
            <person name="Chen B."/>
            <person name="Loo B.Z.L."/>
            <person name="Wong G.W.J."/>
            <person name="Lim A.C.H."/>
            <person name="Silvaraju S."/>
            <person name="Kittelmann S."/>
        </authorList>
    </citation>
    <scope>NUCLEOTIDE SEQUENCE [LARGE SCALE GENOMIC DNA]</scope>
    <source>
        <strain evidence="16 17">WILCCON 0076</strain>
    </source>
</reference>
<dbReference type="PANTHER" id="PTHR34220:SF7">
    <property type="entry name" value="SENSOR HISTIDINE KINASE YPDA"/>
    <property type="match status" value="1"/>
</dbReference>
<dbReference type="SUPFAM" id="SSF55781">
    <property type="entry name" value="GAF domain-like"/>
    <property type="match status" value="1"/>
</dbReference>
<dbReference type="RefSeq" id="WP_253358471.1">
    <property type="nucleotide sequence ID" value="NZ_JAIULA010000001.1"/>
</dbReference>
<evidence type="ECO:0000256" key="5">
    <source>
        <dbReference type="ARBA" id="ARBA00022553"/>
    </source>
</evidence>
<dbReference type="Gene3D" id="3.30.565.10">
    <property type="entry name" value="Histidine kinase-like ATPase, C-terminal domain"/>
    <property type="match status" value="1"/>
</dbReference>
<feature type="domain" description="Histidine kinase" evidence="15">
    <location>
        <begin position="471"/>
        <end position="573"/>
    </location>
</feature>
<evidence type="ECO:0000256" key="3">
    <source>
        <dbReference type="ARBA" id="ARBA00012438"/>
    </source>
</evidence>
<evidence type="ECO:0000256" key="10">
    <source>
        <dbReference type="ARBA" id="ARBA00022840"/>
    </source>
</evidence>
<dbReference type="AlphaFoldDB" id="A0A9X2FIY2"/>
<dbReference type="InterPro" id="IPR029016">
    <property type="entry name" value="GAF-like_dom_sf"/>
</dbReference>
<feature type="transmembrane region" description="Helical" evidence="14">
    <location>
        <begin position="180"/>
        <end position="200"/>
    </location>
</feature>
<evidence type="ECO:0000256" key="14">
    <source>
        <dbReference type="SAM" id="Phobius"/>
    </source>
</evidence>
<feature type="transmembrane region" description="Helical" evidence="14">
    <location>
        <begin position="6"/>
        <end position="28"/>
    </location>
</feature>
<sequence length="576" mass="63443">MLLLFLLLLQRLGIILVLAFLLVNNHFFRQIIQERSRRSQVILILIFGVFVVIANLTGVEITNTQALVEKPILTGISHTDSLANTRTLVITSASLVGGPMVGAVVGLIGGIHRYIQGGFSSSFYIVSSAIVGWIIGKAGDCLKGSQLYPSEMQVASLGVCAELIQMVFIGIFSGWDLVKLIFIPMTLLNSVGATIFLMILKTYLSNEQQLRAVQTRDVLELTNETLPYLRQGLNQASARHVCEIIKSHTNFDAVGLTDRVNVLAHVGAGQNHHIAGQPVKTDLSKNAIAKGMTQIAYSKQEIRCPDDACPLCSAIVIPLKINSKTIGALKMYFVDTEKLTVVEKNLAEGLAQIFSGQLAIGIAEEKTKLANDAEIKALQAQINPHFFFNAINTISALMRFDVEKARTALFQLSTFFRTSLQGGQEKEISLKQEKSHVDAYIGLEQLRFPDKYQLKYDVHVSENVLLPPFFLQILVENAVRHAFKERKKANCINVTIKPKTDTFIVQVSDNGIGIKPEILPRLGESMIKETTGTGTALVNLNNRLTVLYGSRSRLHFESSSSGTKVWAELPIRGENV</sequence>
<dbReference type="GO" id="GO:0000155">
    <property type="term" value="F:phosphorelay sensor kinase activity"/>
    <property type="evidence" value="ECO:0007669"/>
    <property type="project" value="InterPro"/>
</dbReference>
<dbReference type="GO" id="GO:0071555">
    <property type="term" value="P:cell wall organization"/>
    <property type="evidence" value="ECO:0007669"/>
    <property type="project" value="InterPro"/>
</dbReference>
<keyword evidence="8" id="KW-0547">Nucleotide-binding</keyword>
<feature type="transmembrane region" description="Helical" evidence="14">
    <location>
        <begin position="155"/>
        <end position="173"/>
    </location>
</feature>
<name>A0A9X2FIY2_9LACO</name>
<feature type="transmembrane region" description="Helical" evidence="14">
    <location>
        <begin position="40"/>
        <end position="59"/>
    </location>
</feature>
<proteinExistence type="predicted"/>
<dbReference type="InterPro" id="IPR010559">
    <property type="entry name" value="Sig_transdc_His_kin_internal"/>
</dbReference>
<keyword evidence="7 14" id="KW-0812">Transmembrane</keyword>
<keyword evidence="13 14" id="KW-0472">Membrane</keyword>
<organism evidence="16 17">
    <name type="scientific">Ligilactobacillus ubinensis</name>
    <dbReference type="NCBI Taxonomy" id="2876789"/>
    <lineage>
        <taxon>Bacteria</taxon>
        <taxon>Bacillati</taxon>
        <taxon>Bacillota</taxon>
        <taxon>Bacilli</taxon>
        <taxon>Lactobacillales</taxon>
        <taxon>Lactobacillaceae</taxon>
        <taxon>Ligilactobacillus</taxon>
    </lineage>
</organism>
<keyword evidence="11 14" id="KW-1133">Transmembrane helix</keyword>
<evidence type="ECO:0000259" key="15">
    <source>
        <dbReference type="PROSITE" id="PS50109"/>
    </source>
</evidence>
<evidence type="ECO:0000256" key="1">
    <source>
        <dbReference type="ARBA" id="ARBA00000085"/>
    </source>
</evidence>
<evidence type="ECO:0000256" key="11">
    <source>
        <dbReference type="ARBA" id="ARBA00022989"/>
    </source>
</evidence>
<keyword evidence="12" id="KW-0902">Two-component regulatory system</keyword>
<evidence type="ECO:0000313" key="17">
    <source>
        <dbReference type="Proteomes" id="UP001139006"/>
    </source>
</evidence>
<dbReference type="InterPro" id="IPR003594">
    <property type="entry name" value="HATPase_dom"/>
</dbReference>
<keyword evidence="6" id="KW-0808">Transferase</keyword>
<evidence type="ECO:0000256" key="12">
    <source>
        <dbReference type="ARBA" id="ARBA00023012"/>
    </source>
</evidence>
<protein>
    <recommendedName>
        <fullName evidence="3">histidine kinase</fullName>
        <ecNumber evidence="3">2.7.13.3</ecNumber>
    </recommendedName>
</protein>
<dbReference type="EC" id="2.7.13.3" evidence="3"/>
<evidence type="ECO:0000256" key="9">
    <source>
        <dbReference type="ARBA" id="ARBA00022777"/>
    </source>
</evidence>
<dbReference type="InterPro" id="IPR036890">
    <property type="entry name" value="HATPase_C_sf"/>
</dbReference>
<evidence type="ECO:0000256" key="8">
    <source>
        <dbReference type="ARBA" id="ARBA00022741"/>
    </source>
</evidence>
<evidence type="ECO:0000313" key="16">
    <source>
        <dbReference type="EMBL" id="MCP0885786.1"/>
    </source>
</evidence>
<keyword evidence="10" id="KW-0067">ATP-binding</keyword>
<keyword evidence="4" id="KW-1003">Cell membrane</keyword>
<evidence type="ECO:0000256" key="6">
    <source>
        <dbReference type="ARBA" id="ARBA00022679"/>
    </source>
</evidence>
<dbReference type="PANTHER" id="PTHR34220">
    <property type="entry name" value="SENSOR HISTIDINE KINASE YPDA"/>
    <property type="match status" value="1"/>
</dbReference>
<dbReference type="Pfam" id="PF02518">
    <property type="entry name" value="HATPase_c"/>
    <property type="match status" value="1"/>
</dbReference>
<dbReference type="InterPro" id="IPR011620">
    <property type="entry name" value="Sig_transdc_His_kinase_LytS_TM"/>
</dbReference>
<feature type="transmembrane region" description="Helical" evidence="14">
    <location>
        <begin position="118"/>
        <end position="135"/>
    </location>
</feature>
<dbReference type="Gene3D" id="3.30.450.40">
    <property type="match status" value="1"/>
</dbReference>
<dbReference type="Proteomes" id="UP001139006">
    <property type="component" value="Unassembled WGS sequence"/>
</dbReference>
<evidence type="ECO:0000256" key="7">
    <source>
        <dbReference type="ARBA" id="ARBA00022692"/>
    </source>
</evidence>
<comment type="catalytic activity">
    <reaction evidence="1">
        <text>ATP + protein L-histidine = ADP + protein N-phospho-L-histidine.</text>
        <dbReference type="EC" id="2.7.13.3"/>
    </reaction>
</comment>
<dbReference type="SMART" id="SM00387">
    <property type="entry name" value="HATPase_c"/>
    <property type="match status" value="1"/>
</dbReference>
<evidence type="ECO:0000256" key="4">
    <source>
        <dbReference type="ARBA" id="ARBA00022475"/>
    </source>
</evidence>
<feature type="transmembrane region" description="Helical" evidence="14">
    <location>
        <begin position="88"/>
        <end position="111"/>
    </location>
</feature>
<evidence type="ECO:0000256" key="13">
    <source>
        <dbReference type="ARBA" id="ARBA00023136"/>
    </source>
</evidence>
<dbReference type="Pfam" id="PF07694">
    <property type="entry name" value="5TM-5TMR_LYT"/>
    <property type="match status" value="1"/>
</dbReference>
<dbReference type="PROSITE" id="PS50109">
    <property type="entry name" value="HIS_KIN"/>
    <property type="match status" value="1"/>
</dbReference>
<dbReference type="SUPFAM" id="SSF55874">
    <property type="entry name" value="ATPase domain of HSP90 chaperone/DNA topoisomerase II/histidine kinase"/>
    <property type="match status" value="1"/>
</dbReference>
<keyword evidence="9 16" id="KW-0418">Kinase</keyword>
<dbReference type="GO" id="GO:0005886">
    <property type="term" value="C:plasma membrane"/>
    <property type="evidence" value="ECO:0007669"/>
    <property type="project" value="UniProtKB-SubCell"/>
</dbReference>
<accession>A0A9X2FIY2</accession>
<comment type="subcellular location">
    <subcellularLocation>
        <location evidence="2">Cell membrane</location>
        <topology evidence="2">Multi-pass membrane protein</topology>
    </subcellularLocation>
</comment>
<keyword evidence="17" id="KW-1185">Reference proteome</keyword>
<evidence type="ECO:0000256" key="2">
    <source>
        <dbReference type="ARBA" id="ARBA00004651"/>
    </source>
</evidence>
<dbReference type="EMBL" id="JAIULA010000001">
    <property type="protein sequence ID" value="MCP0885786.1"/>
    <property type="molecule type" value="Genomic_DNA"/>
</dbReference>
<gene>
    <name evidence="16" type="ORF">LB941_00375</name>
</gene>
<dbReference type="GO" id="GO:0005524">
    <property type="term" value="F:ATP binding"/>
    <property type="evidence" value="ECO:0007669"/>
    <property type="project" value="UniProtKB-KW"/>
</dbReference>
<keyword evidence="5" id="KW-0597">Phosphoprotein</keyword>
<dbReference type="Pfam" id="PF06580">
    <property type="entry name" value="His_kinase"/>
    <property type="match status" value="1"/>
</dbReference>
<comment type="caution">
    <text evidence="16">The sequence shown here is derived from an EMBL/GenBank/DDBJ whole genome shotgun (WGS) entry which is preliminary data.</text>
</comment>
<dbReference type="InterPro" id="IPR005467">
    <property type="entry name" value="His_kinase_dom"/>
</dbReference>
<dbReference type="InterPro" id="IPR050640">
    <property type="entry name" value="Bact_2-comp_sensor_kinase"/>
</dbReference>